<dbReference type="EMBL" id="SLYC01000016">
    <property type="protein sequence ID" value="TCQ02383.1"/>
    <property type="molecule type" value="Genomic_DNA"/>
</dbReference>
<dbReference type="PROSITE" id="PS51782">
    <property type="entry name" value="LYSM"/>
    <property type="match status" value="1"/>
</dbReference>
<gene>
    <name evidence="2" type="ORF">EDD79_101629</name>
</gene>
<evidence type="ECO:0000313" key="2">
    <source>
        <dbReference type="EMBL" id="TCQ02383.1"/>
    </source>
</evidence>
<dbReference type="SMART" id="SM00257">
    <property type="entry name" value="LysM"/>
    <property type="match status" value="1"/>
</dbReference>
<dbReference type="RefSeq" id="WP_132848440.1">
    <property type="nucleotide sequence ID" value="NZ_CP058648.1"/>
</dbReference>
<dbReference type="Pfam" id="PF01476">
    <property type="entry name" value="LysM"/>
    <property type="match status" value="1"/>
</dbReference>
<comment type="caution">
    <text evidence="2">The sequence shown here is derived from an EMBL/GenBank/DDBJ whole genome shotgun (WGS) entry which is preliminary data.</text>
</comment>
<keyword evidence="3" id="KW-1185">Reference proteome</keyword>
<proteinExistence type="predicted"/>
<dbReference type="Pfam" id="PF12673">
    <property type="entry name" value="SipL"/>
    <property type="match status" value="3"/>
</dbReference>
<dbReference type="Proteomes" id="UP000295504">
    <property type="component" value="Unassembled WGS sequence"/>
</dbReference>
<reference evidence="2 3" key="1">
    <citation type="submission" date="2019-03" db="EMBL/GenBank/DDBJ databases">
        <title>Genomic Encyclopedia of Type Strains, Phase IV (KMG-IV): sequencing the most valuable type-strain genomes for metagenomic binning, comparative biology and taxonomic classification.</title>
        <authorList>
            <person name="Goeker M."/>
        </authorList>
    </citation>
    <scope>NUCLEOTIDE SEQUENCE [LARGE SCALE GENOMIC DNA]</scope>
    <source>
        <strain evidence="2 3">DSM 100013</strain>
    </source>
</reference>
<dbReference type="CDD" id="cd00118">
    <property type="entry name" value="LysM"/>
    <property type="match status" value="1"/>
</dbReference>
<dbReference type="InterPro" id="IPR036779">
    <property type="entry name" value="LysM_dom_sf"/>
</dbReference>
<dbReference type="InterPro" id="IPR024300">
    <property type="entry name" value="SipL_SPOCS_dom"/>
</dbReference>
<dbReference type="SUPFAM" id="SSF54106">
    <property type="entry name" value="LysM domain"/>
    <property type="match status" value="1"/>
</dbReference>
<dbReference type="InterPro" id="IPR018392">
    <property type="entry name" value="LysM"/>
</dbReference>
<sequence>MPVELVKDMFKAEQLLGENMAQAIVEGDIIVPDSKPDITRILTVDGSIFVNKKEAKDNNLAVEGTIYFKILYASDKGDDPLYNMDSATEFKQTIEIPGLTSKMESDVAVEIEHVDYSINNDRKIGVKAVINILARGIEEKDIEIAKDVDGVEDVELLKNTIKYSTVVGSNSSNTLIKDAFELDEDMDPIKEILNWNGKAIAREVKVAEGKVIAAGTLFIELLYIADDEEYTLNVLKKEIPFTHFIEIPKANTDMQCAINMSLEELSTELKENVQGVRKILEFEGIVKLQAKVKDILEKEFLVDAYSPTKFLKVEKTKLSYNEAVGVNKTQMQFRDTLQVPKTNPPVIKVLSVQTKPILTDYNLLGSKVNVEGILEAVVLYTAEDNFQPIYSFTQELPFKYAIDMDNVDSDASAEVSLIVQEAESTLINGQQVDLKVNILITCDCYTSKSVEVVSGVEELDEIKNLSQKPSLTIYFYQKGDSLWKVAKRYNTTVKQLMETNNIDSPEDVKAGDHLIIEKTYSFKF</sequence>
<dbReference type="OrthoDB" id="9779340at2"/>
<accession>A0A4R2U3Y6</accession>
<evidence type="ECO:0000259" key="1">
    <source>
        <dbReference type="PROSITE" id="PS51782"/>
    </source>
</evidence>
<name>A0A4R2U3Y6_9FIRM</name>
<dbReference type="Gene3D" id="3.10.350.10">
    <property type="entry name" value="LysM domain"/>
    <property type="match status" value="1"/>
</dbReference>
<dbReference type="GO" id="GO:0008932">
    <property type="term" value="F:lytic endotransglycosylase activity"/>
    <property type="evidence" value="ECO:0007669"/>
    <property type="project" value="TreeGrafter"/>
</dbReference>
<evidence type="ECO:0000313" key="3">
    <source>
        <dbReference type="Proteomes" id="UP000295504"/>
    </source>
</evidence>
<feature type="domain" description="LysM" evidence="1">
    <location>
        <begin position="472"/>
        <end position="516"/>
    </location>
</feature>
<dbReference type="AlphaFoldDB" id="A0A4R2U3Y6"/>
<dbReference type="PANTHER" id="PTHR33734:SF22">
    <property type="entry name" value="MEMBRANE-BOUND LYTIC MUREIN TRANSGLYCOSYLASE D"/>
    <property type="match status" value="1"/>
</dbReference>
<dbReference type="PANTHER" id="PTHR33734">
    <property type="entry name" value="LYSM DOMAIN-CONTAINING GPI-ANCHORED PROTEIN 2"/>
    <property type="match status" value="1"/>
</dbReference>
<protein>
    <submittedName>
        <fullName evidence="2">LysM domain-containing protein</fullName>
    </submittedName>
</protein>
<organism evidence="2 3">
    <name type="scientific">Serpentinicella alkaliphila</name>
    <dbReference type="NCBI Taxonomy" id="1734049"/>
    <lineage>
        <taxon>Bacteria</taxon>
        <taxon>Bacillati</taxon>
        <taxon>Bacillota</taxon>
        <taxon>Clostridia</taxon>
        <taxon>Peptostreptococcales</taxon>
        <taxon>Natronincolaceae</taxon>
        <taxon>Serpentinicella</taxon>
    </lineage>
</organism>